<evidence type="ECO:0000313" key="2">
    <source>
        <dbReference type="EMBL" id="RRJ64116.1"/>
    </source>
</evidence>
<reference evidence="2 3" key="1">
    <citation type="submission" date="2018-11" db="EMBL/GenBank/DDBJ databases">
        <title>Genome sequencing of Paenibacillus sp. KCOM 3021 (= ChDC PVNT-B20).</title>
        <authorList>
            <person name="Kook J.-K."/>
            <person name="Park S.-N."/>
            <person name="Lim Y.K."/>
        </authorList>
    </citation>
    <scope>NUCLEOTIDE SEQUENCE [LARGE SCALE GENOMIC DNA]</scope>
    <source>
        <strain evidence="2 3">KCOM 3021</strain>
    </source>
</reference>
<proteinExistence type="predicted"/>
<sequence length="606" mass="68873">MQSRCDFIIQQRFPHLAQLTSRDDIKLVPAESGGNNLMVVQNGAEKFIYEQADPEAQIAAWVAQFEHVMKESHVIFFGIGLGYHIKAFQRIHPEIPFSIFEPNTGILSVFLEQGSSNECEILSSADQIMLGDPLAKTVPMLAELIDRVSRIMVAIWPGYARIFPDELKQFNDTLRQLVNYKQQRMKVNQIYEKEWALNSIHNLPFVLNTPNFLQKGEPYIEGKPVVIVSAGPSLNDEIEHLRTIKEKGLAYIFSVGSAINALIEYGVYPHGTFSYDPNPYNVNVIRKIIDEQIGTIPLIFGSTVGRNTLDSYPGPRMHVIISQDEVSARLLRSVSGEAPSIINDAPSVAVIALQCMVRMRASTIILVGQNLAYRSQKYYASGVTNSTGIPYGEGMVQIEGVNGEKVVSNPSFIKMKKEMEFYIRSSSGVEFINTTREGARIEGTNFAFLDEVIRLRLQEKNVDTGWMFDKDYSGYDISFLRRNIHKLQQDGELFRRIFEQLQQKLMELAYLVKSGSEEKAGTALAHFDNLFADMISNPYFKLYILPRNRMGYEFLYSKMDSIKNDRQTLSKAHKVVLHFGDFVWSCQQDYVKSKDIIDRFHITNMG</sequence>
<dbReference type="AlphaFoldDB" id="A0A3P3U2L2"/>
<dbReference type="PANTHER" id="PTHR41786:SF1">
    <property type="entry name" value="6-HYDROXYMETHYLPTERIN DIPHOSPHOKINASE MPTE-LIKE DOMAIN-CONTAINING PROTEIN"/>
    <property type="match status" value="1"/>
</dbReference>
<keyword evidence="3" id="KW-1185">Reference proteome</keyword>
<feature type="domain" description="6-hydroxymethylpterin diphosphokinase MptE-like" evidence="1">
    <location>
        <begin position="198"/>
        <end position="374"/>
    </location>
</feature>
<dbReference type="InterPro" id="IPR002826">
    <property type="entry name" value="MptE-like"/>
</dbReference>
<dbReference type="Pfam" id="PF01973">
    <property type="entry name" value="MptE-like"/>
    <property type="match status" value="1"/>
</dbReference>
<evidence type="ECO:0000313" key="3">
    <source>
        <dbReference type="Proteomes" id="UP000267017"/>
    </source>
</evidence>
<comment type="caution">
    <text evidence="2">The sequence shown here is derived from an EMBL/GenBank/DDBJ whole genome shotgun (WGS) entry which is preliminary data.</text>
</comment>
<dbReference type="EMBL" id="RRCN01000001">
    <property type="protein sequence ID" value="RRJ64116.1"/>
    <property type="molecule type" value="Genomic_DNA"/>
</dbReference>
<dbReference type="PANTHER" id="PTHR41786">
    <property type="entry name" value="MOTILITY ACCESSORY FACTOR MAF"/>
    <property type="match status" value="1"/>
</dbReference>
<evidence type="ECO:0000259" key="1">
    <source>
        <dbReference type="Pfam" id="PF01973"/>
    </source>
</evidence>
<protein>
    <submittedName>
        <fullName evidence="2">DUF115 domain-containing protein</fullName>
    </submittedName>
</protein>
<dbReference type="RefSeq" id="WP_128631936.1">
    <property type="nucleotide sequence ID" value="NZ_RRCN01000001.1"/>
</dbReference>
<gene>
    <name evidence="2" type="ORF">EHV15_15150</name>
</gene>
<name>A0A3P3U2L2_9BACL</name>
<accession>A0A3P3U2L2</accession>
<dbReference type="OrthoDB" id="5291305at2"/>
<organism evidence="2 3">
    <name type="scientific">Paenibacillus oralis</name>
    <dbReference type="NCBI Taxonomy" id="2490856"/>
    <lineage>
        <taxon>Bacteria</taxon>
        <taxon>Bacillati</taxon>
        <taxon>Bacillota</taxon>
        <taxon>Bacilli</taxon>
        <taxon>Bacillales</taxon>
        <taxon>Paenibacillaceae</taxon>
        <taxon>Paenibacillus</taxon>
    </lineage>
</organism>
<dbReference type="Proteomes" id="UP000267017">
    <property type="component" value="Unassembled WGS sequence"/>
</dbReference>